<dbReference type="GO" id="GO:0016020">
    <property type="term" value="C:membrane"/>
    <property type="evidence" value="ECO:0007669"/>
    <property type="project" value="UniProtKB-SubCell"/>
</dbReference>
<feature type="domain" description="HAMP" evidence="17">
    <location>
        <begin position="199"/>
        <end position="251"/>
    </location>
</feature>
<evidence type="ECO:0000256" key="7">
    <source>
        <dbReference type="ARBA" id="ARBA00022777"/>
    </source>
</evidence>
<feature type="domain" description="HAMP" evidence="17">
    <location>
        <begin position="843"/>
        <end position="895"/>
    </location>
</feature>
<keyword evidence="4 12" id="KW-0597">Phosphoprotein</keyword>
<evidence type="ECO:0000256" key="8">
    <source>
        <dbReference type="ARBA" id="ARBA00023012"/>
    </source>
</evidence>
<dbReference type="InterPro" id="IPR003018">
    <property type="entry name" value="GAF"/>
</dbReference>
<dbReference type="KEGG" id="pbh:AAW51_2809"/>
<keyword evidence="19" id="KW-1185">Reference proteome</keyword>
<feature type="domain" description="HAMP" evidence="17">
    <location>
        <begin position="102"/>
        <end position="159"/>
    </location>
</feature>
<dbReference type="Pfam" id="PF13185">
    <property type="entry name" value="GAF_2"/>
    <property type="match status" value="1"/>
</dbReference>
<dbReference type="PROSITE" id="PS50885">
    <property type="entry name" value="HAMP"/>
    <property type="match status" value="11"/>
</dbReference>
<evidence type="ECO:0000256" key="5">
    <source>
        <dbReference type="ARBA" id="ARBA00022679"/>
    </source>
</evidence>
<dbReference type="Gene3D" id="3.30.450.40">
    <property type="match status" value="1"/>
</dbReference>
<evidence type="ECO:0000256" key="3">
    <source>
        <dbReference type="ARBA" id="ARBA00012438"/>
    </source>
</evidence>
<dbReference type="InterPro" id="IPR003661">
    <property type="entry name" value="HisK_dim/P_dom"/>
</dbReference>
<dbReference type="Proteomes" id="UP000035352">
    <property type="component" value="Chromosome"/>
</dbReference>
<dbReference type="InterPro" id="IPR036097">
    <property type="entry name" value="HisK_dim/P_sf"/>
</dbReference>
<dbReference type="SMART" id="SM00388">
    <property type="entry name" value="HisKA"/>
    <property type="match status" value="1"/>
</dbReference>
<dbReference type="Pfam" id="PF00512">
    <property type="entry name" value="HisKA"/>
    <property type="match status" value="1"/>
</dbReference>
<evidence type="ECO:0000259" key="15">
    <source>
        <dbReference type="PROSITE" id="PS50109"/>
    </source>
</evidence>
<dbReference type="InterPro" id="IPR029016">
    <property type="entry name" value="GAF-like_dom_sf"/>
</dbReference>
<dbReference type="SUPFAM" id="SSF47384">
    <property type="entry name" value="Homodimeric domain of signal transducing histidine kinase"/>
    <property type="match status" value="1"/>
</dbReference>
<dbReference type="SUPFAM" id="SSF55781">
    <property type="entry name" value="GAF domain-like"/>
    <property type="match status" value="1"/>
</dbReference>
<feature type="domain" description="HAMP" evidence="17">
    <location>
        <begin position="383"/>
        <end position="435"/>
    </location>
</feature>
<evidence type="ECO:0000256" key="6">
    <source>
        <dbReference type="ARBA" id="ARBA00022729"/>
    </source>
</evidence>
<keyword evidence="8" id="KW-0902">Two-component regulatory system</keyword>
<dbReference type="PATRIC" id="fig|413882.6.peg.2931"/>
<feature type="modified residue" description="4-aspartylphosphate" evidence="12">
    <location>
        <position position="1951"/>
    </location>
</feature>
<protein>
    <recommendedName>
        <fullName evidence="11">Virulence sensor protein BvgS</fullName>
        <ecNumber evidence="3">2.7.13.3</ecNumber>
    </recommendedName>
</protein>
<evidence type="ECO:0000256" key="11">
    <source>
        <dbReference type="ARBA" id="ARBA00070152"/>
    </source>
</evidence>
<feature type="domain" description="Response regulatory" evidence="16">
    <location>
        <begin position="1635"/>
        <end position="1748"/>
    </location>
</feature>
<dbReference type="Pfam" id="PF00072">
    <property type="entry name" value="Response_reg"/>
    <property type="match status" value="2"/>
</dbReference>
<dbReference type="SUPFAM" id="SSF58104">
    <property type="entry name" value="Methyl-accepting chemotaxis protein (MCP) signaling domain"/>
    <property type="match status" value="4"/>
</dbReference>
<keyword evidence="9" id="KW-0843">Virulence</keyword>
<sequence>MNAPDQLAVEAGTEPLAMMLSALTALRRGDATARLPMHWSGVHGKVAEVFNDVVERNAEMAQELARLRQVVGKEGKLKQRASLTGAKGFWGESIDCINSLIDDLVHPTSEVARVIGAVAQGDLSKSMALEVEGRPLEGEFLRTAKTINKMVEQLGNFSAEVTRVAREVGTEGKLGGQAKVKGVAGTWKDLTDSVNSMAGNLTDQVRNIADVTTAVAKGDLSKKIDVDVKGEFLTLKNTINTMVDQLRSFASEVTRVAREVGTEGSLGGQARVEGVSGTWKDLTDSVNSMAGNLTSQVRNIADVTKAVAAGDLSKKITVDVKGEILELKNTVNTMVDQLRSFAAEVTRVAREVGTEGKLGGQADVQGVAGTWKDLTESVNFMAGNLTSQVRNIADVTKAVAAGDLSKKITVDVKGEILELKNTVNTMVDQLRSFAAEVTRVAREVGTEGKLGGQADVQGVAGTWKDLTESVNFMAGNLTSQVRNIAEVTTAVAAGDLSKKITVDVKGEILELKNTINTMVDQLRSFAAEVTRVAREVGTEGKLGGQADVQGVAGTWKDLTESVNFMAGNLTSQVRNIAEVTTAVAAGDLSKKITVDVKGEISELKNTINIMVDQLSSFAAEVTRVAREVGSEGKLGGQADVQGVAGTWKDLTESVNSMAGNLTSQVRNIADVTKAVAAGDLSKKITVDVKGEILELKNTVNTMVDQLRSFAAEVTRVAREVGTEGKLGGQADVQGVAGTRKDLTESVNFMAGNLTSQVRNIAEVTTAVVAGDLSKKITVDVKGEILELKNTINTMVDQLRSFAAEVTRVAREVGTEGKLGGQADVQGVAGTWKDLTDSVNSMASNLTVQLRDVSKVATAIAMGDLTQKITVDVRGEILQIKNVINIMVDQLSSFAAEVTRVAREVGTEGRLGGQAQVRGVSGTWKDLTDNVNFMAGNLTGQVRGIAKVVTAVANGDLKQKLTVEAKGEIAALAETINSMTDTLATFADQVTTVAREVGVEGKLGGQAKVPGAAGTWKGLTENVNQLAANLTTQVRAIAEVATAVTQGDLTRSITVEAQGEVAALKDAINEMIRNLKDTTQKNTEQDWLKTNLAKFSRMLQGQKDLVTVGQLILSELAPVVGAQQAEFYVVSSASERPRLKLFASYASGGQQTHGKEMELGQGLVGQCALDKEKILLTNVPSHAFRIASGLSESAAMDVLVLPVVFEGQVRGVLELASLERFNPAHEAFLDQLTESIGIVINTIEANTRTEDLLKQSQSLAEELQSRQQELQQTNQELQEKARLLAHQNQEVERKNQEVEQARQALEEKAEQLALTSKYKSEFLANMSHELRTPLNSLLILSDQLCKNGEGNLTPKQVEFSKTIHSSGNDLLMLINDILDLSKIESGTVAVDVSELRLDELQRYVERSFRHFAESKHVDFQVRVDTPLPRSIVTDVKRLQQIIKNLLSNAFKFTHEGQVTFTLSTVESGWSPDHEELNRAGQVVAFEVSDTGIGISPDKQQIIFEAFQQADGSTSRKYGGTGLGLAISRELSRLLGGEIRLVSAPGKGSVFTLFLPQSLNPQRASRAAKSAAGDAARDQAAKALQGPAPRGLAAQAGGVATPRAAALTPVPDADVQEGLAPNLAQDDRDEITPGDRVLLIVENELSFAKVMLESAREHGFKGLVSTSGTHALAMTYEYQPAAITLDIHLPDMQGWFILDRLKADLAMRHVPIVVVSTDDARERALQGGALAFLAKPLQSKDQVDRAVAGLAGFTGRTQRRLVVAMPEGAPREHLLACLQADVDVVVTADDVAALHALRQGGVDALVVDSSLPGLEPEDVLSVADAASTERPLPVVVFNGGPQDATATWSKAHLTLPVRVAGSMTELLDHTAFFLHRNLAAMHSDERGLLEALRQDQYSLAGKKALIVDDDMRNIFALATVLDEHGMVIASAESGRDAIRLVQTDPSIDIVLMDIMMPEMDGMATIKEIRKLPGGRDLPIVAVTAKAMKGDREKCFQAGAWDYLSKPVDTAHLLSVLRSWLCR</sequence>
<dbReference type="Pfam" id="PF00672">
    <property type="entry name" value="HAMP"/>
    <property type="match status" value="8"/>
</dbReference>
<keyword evidence="6" id="KW-0732">Signal</keyword>
<feature type="region of interest" description="Disordered" evidence="14">
    <location>
        <begin position="1563"/>
        <end position="1595"/>
    </location>
</feature>
<dbReference type="CDD" id="cd17546">
    <property type="entry name" value="REC_hyHK_CKI1_RcsC-like"/>
    <property type="match status" value="1"/>
</dbReference>
<dbReference type="Gene3D" id="1.10.287.130">
    <property type="match status" value="1"/>
</dbReference>
<dbReference type="InterPro" id="IPR001789">
    <property type="entry name" value="Sig_transdc_resp-reg_receiver"/>
</dbReference>
<feature type="domain" description="HAMP" evidence="17">
    <location>
        <begin position="567"/>
        <end position="619"/>
    </location>
</feature>
<evidence type="ECO:0000256" key="1">
    <source>
        <dbReference type="ARBA" id="ARBA00000085"/>
    </source>
</evidence>
<dbReference type="GO" id="GO:0000155">
    <property type="term" value="F:phosphorelay sensor kinase activity"/>
    <property type="evidence" value="ECO:0007669"/>
    <property type="project" value="InterPro"/>
</dbReference>
<dbReference type="InterPro" id="IPR005467">
    <property type="entry name" value="His_kinase_dom"/>
</dbReference>
<proteinExistence type="predicted"/>
<evidence type="ECO:0000313" key="18">
    <source>
        <dbReference type="EMBL" id="AKJ29500.1"/>
    </source>
</evidence>
<evidence type="ECO:0000259" key="16">
    <source>
        <dbReference type="PROSITE" id="PS50110"/>
    </source>
</evidence>
<dbReference type="Gene3D" id="3.30.565.10">
    <property type="entry name" value="Histidine kinase-like ATPase, C-terminal domain"/>
    <property type="match status" value="1"/>
</dbReference>
<dbReference type="InterPro" id="IPR011006">
    <property type="entry name" value="CheY-like_superfamily"/>
</dbReference>
<dbReference type="EC" id="2.7.13.3" evidence="3"/>
<dbReference type="EMBL" id="CP011371">
    <property type="protein sequence ID" value="AKJ29500.1"/>
    <property type="molecule type" value="Genomic_DNA"/>
</dbReference>
<dbReference type="InterPro" id="IPR003594">
    <property type="entry name" value="HATPase_dom"/>
</dbReference>
<evidence type="ECO:0000256" key="14">
    <source>
        <dbReference type="SAM" id="MobiDB-lite"/>
    </source>
</evidence>
<accession>A0A0G3BSH4</accession>
<comment type="subcellular location">
    <subcellularLocation>
        <location evidence="2">Membrane</location>
    </subcellularLocation>
</comment>
<dbReference type="Gene3D" id="1.10.8.500">
    <property type="entry name" value="HAMP domain in histidine kinase"/>
    <property type="match status" value="1"/>
</dbReference>
<dbReference type="CDD" id="cd00082">
    <property type="entry name" value="HisKA"/>
    <property type="match status" value="1"/>
</dbReference>
<dbReference type="CDD" id="cd06225">
    <property type="entry name" value="HAMP"/>
    <property type="match status" value="10"/>
</dbReference>
<dbReference type="FunFam" id="3.30.565.10:FF:000010">
    <property type="entry name" value="Sensor histidine kinase RcsC"/>
    <property type="match status" value="1"/>
</dbReference>
<evidence type="ECO:0000313" key="19">
    <source>
        <dbReference type="Proteomes" id="UP000035352"/>
    </source>
</evidence>
<feature type="compositionally biased region" description="Low complexity" evidence="14">
    <location>
        <begin position="1563"/>
        <end position="1572"/>
    </location>
</feature>
<feature type="domain" description="HAMP" evidence="17">
    <location>
        <begin position="659"/>
        <end position="711"/>
    </location>
</feature>
<evidence type="ECO:0000256" key="2">
    <source>
        <dbReference type="ARBA" id="ARBA00004370"/>
    </source>
</evidence>
<feature type="domain" description="HAMP" evidence="17">
    <location>
        <begin position="751"/>
        <end position="803"/>
    </location>
</feature>
<dbReference type="InterPro" id="IPR036890">
    <property type="entry name" value="HATPase_C_sf"/>
</dbReference>
<dbReference type="FunFam" id="1.20.120.1530:FF:000002">
    <property type="entry name" value="Two-component osmosensing histidine kinase"/>
    <property type="match status" value="8"/>
</dbReference>
<dbReference type="CDD" id="cd16922">
    <property type="entry name" value="HATPase_EvgS-ArcB-TorS-like"/>
    <property type="match status" value="1"/>
</dbReference>
<gene>
    <name evidence="18" type="ORF">AAW51_2809</name>
</gene>
<name>A0A0G3BSH4_9BURK</name>
<comment type="catalytic activity">
    <reaction evidence="1">
        <text>ATP + protein L-histidine = ADP + protein N-phospho-L-histidine.</text>
        <dbReference type="EC" id="2.7.13.3"/>
    </reaction>
</comment>
<comment type="function">
    <text evidence="10">Member of the two-component regulatory system BvgS/BvgA. Phosphorylates BvgA via a four-step phosphorelay in response to environmental signals.</text>
</comment>
<dbReference type="SMART" id="SM00387">
    <property type="entry name" value="HATPase_c"/>
    <property type="match status" value="1"/>
</dbReference>
<evidence type="ECO:0000256" key="10">
    <source>
        <dbReference type="ARBA" id="ARBA00058004"/>
    </source>
</evidence>
<keyword evidence="5" id="KW-0808">Transferase</keyword>
<dbReference type="Gene3D" id="3.40.50.2300">
    <property type="match status" value="2"/>
</dbReference>
<dbReference type="Gene3D" id="1.20.120.1530">
    <property type="match status" value="6"/>
</dbReference>
<dbReference type="CDD" id="cd00156">
    <property type="entry name" value="REC"/>
    <property type="match status" value="1"/>
</dbReference>
<feature type="domain" description="HAMP" evidence="17">
    <location>
        <begin position="475"/>
        <end position="527"/>
    </location>
</feature>
<keyword evidence="13" id="KW-0175">Coiled coil</keyword>
<feature type="coiled-coil region" evidence="13">
    <location>
        <begin position="1245"/>
        <end position="1314"/>
    </location>
</feature>
<dbReference type="SMART" id="SM00304">
    <property type="entry name" value="HAMP"/>
    <property type="match status" value="12"/>
</dbReference>
<dbReference type="PANTHER" id="PTHR45339:SF1">
    <property type="entry name" value="HYBRID SIGNAL TRANSDUCTION HISTIDINE KINASE J"/>
    <property type="match status" value="1"/>
</dbReference>
<dbReference type="SUPFAM" id="SSF55874">
    <property type="entry name" value="ATPase domain of HSP90 chaperone/DNA topoisomerase II/histidine kinase"/>
    <property type="match status" value="1"/>
</dbReference>
<reference evidence="18 19" key="1">
    <citation type="submission" date="2015-05" db="EMBL/GenBank/DDBJ databases">
        <authorList>
            <person name="Tang B."/>
            <person name="Yu Y."/>
        </authorList>
    </citation>
    <scope>NUCLEOTIDE SEQUENCE [LARGE SCALE GENOMIC DNA]</scope>
    <source>
        <strain evidence="18 19">DSM 7029</strain>
    </source>
</reference>
<dbReference type="Pfam" id="PF02518">
    <property type="entry name" value="HATPase_c"/>
    <property type="match status" value="1"/>
</dbReference>
<evidence type="ECO:0000256" key="13">
    <source>
        <dbReference type="SAM" id="Coils"/>
    </source>
</evidence>
<feature type="domain" description="HAMP" evidence="17">
    <location>
        <begin position="291"/>
        <end position="343"/>
    </location>
</feature>
<dbReference type="SUPFAM" id="SSF52172">
    <property type="entry name" value="CheY-like"/>
    <property type="match status" value="2"/>
</dbReference>
<feature type="domain" description="HAMP" evidence="17">
    <location>
        <begin position="935"/>
        <end position="987"/>
    </location>
</feature>
<dbReference type="STRING" id="413882.AAW51_2809"/>
<organism evidence="18 19">
    <name type="scientific">Caldimonas brevitalea</name>
    <dbReference type="NCBI Taxonomy" id="413882"/>
    <lineage>
        <taxon>Bacteria</taxon>
        <taxon>Pseudomonadati</taxon>
        <taxon>Pseudomonadota</taxon>
        <taxon>Betaproteobacteria</taxon>
        <taxon>Burkholderiales</taxon>
        <taxon>Sphaerotilaceae</taxon>
        <taxon>Caldimonas</taxon>
    </lineage>
</organism>
<evidence type="ECO:0000256" key="9">
    <source>
        <dbReference type="ARBA" id="ARBA00023026"/>
    </source>
</evidence>
<evidence type="ECO:0000256" key="4">
    <source>
        <dbReference type="ARBA" id="ARBA00022553"/>
    </source>
</evidence>
<dbReference type="SMART" id="SM00448">
    <property type="entry name" value="REC"/>
    <property type="match status" value="2"/>
</dbReference>
<feature type="domain" description="Response regulatory" evidence="16">
    <location>
        <begin position="1901"/>
        <end position="2018"/>
    </location>
</feature>
<dbReference type="InterPro" id="IPR004358">
    <property type="entry name" value="Sig_transdc_His_kin-like_C"/>
</dbReference>
<dbReference type="PANTHER" id="PTHR45339">
    <property type="entry name" value="HYBRID SIGNAL TRANSDUCTION HISTIDINE KINASE J"/>
    <property type="match status" value="1"/>
</dbReference>
<dbReference type="Pfam" id="PF18947">
    <property type="entry name" value="HAMP_2"/>
    <property type="match status" value="2"/>
</dbReference>
<keyword evidence="7 18" id="KW-0418">Kinase</keyword>
<feature type="modified residue" description="4-aspartylphosphate" evidence="12">
    <location>
        <position position="1684"/>
    </location>
</feature>
<dbReference type="InterPro" id="IPR003660">
    <property type="entry name" value="HAMP_dom"/>
</dbReference>
<feature type="domain" description="HAMP" evidence="17">
    <location>
        <begin position="1027"/>
        <end position="1079"/>
    </location>
</feature>
<evidence type="ECO:0000259" key="17">
    <source>
        <dbReference type="PROSITE" id="PS50885"/>
    </source>
</evidence>
<evidence type="ECO:0000256" key="12">
    <source>
        <dbReference type="PROSITE-ProRule" id="PRU00169"/>
    </source>
</evidence>
<dbReference type="PROSITE" id="PS50110">
    <property type="entry name" value="RESPONSE_REGULATORY"/>
    <property type="match status" value="2"/>
</dbReference>
<feature type="domain" description="Histidine kinase" evidence="15">
    <location>
        <begin position="1324"/>
        <end position="1557"/>
    </location>
</feature>
<dbReference type="PRINTS" id="PR00344">
    <property type="entry name" value="BCTRLSENSOR"/>
</dbReference>
<dbReference type="PROSITE" id="PS50109">
    <property type="entry name" value="HIS_KIN"/>
    <property type="match status" value="1"/>
</dbReference>